<keyword evidence="3" id="KW-1185">Reference proteome</keyword>
<proteinExistence type="predicted"/>
<feature type="transmembrane region" description="Helical" evidence="1">
    <location>
        <begin position="29"/>
        <end position="49"/>
    </location>
</feature>
<dbReference type="RefSeq" id="XP_014155459.1">
    <property type="nucleotide sequence ID" value="XM_014299984.1"/>
</dbReference>
<evidence type="ECO:0000256" key="1">
    <source>
        <dbReference type="SAM" id="Phobius"/>
    </source>
</evidence>
<sequence>WEADAEGMAVATVVQAMAKAIAPEVRDGAGVVVVVVLAVVVVVALVWAVHPGLGAQDAAKHLFIEP</sequence>
<name>A0A0L0FXK4_9EUKA</name>
<accession>A0A0L0FXK4</accession>
<protein>
    <submittedName>
        <fullName evidence="2">Uncharacterized protein</fullName>
    </submittedName>
</protein>
<dbReference type="Proteomes" id="UP000054560">
    <property type="component" value="Unassembled WGS sequence"/>
</dbReference>
<evidence type="ECO:0000313" key="3">
    <source>
        <dbReference type="Proteomes" id="UP000054560"/>
    </source>
</evidence>
<keyword evidence="1" id="KW-0812">Transmembrane</keyword>
<keyword evidence="1" id="KW-1133">Transmembrane helix</keyword>
<organism evidence="2 3">
    <name type="scientific">Sphaeroforma arctica JP610</name>
    <dbReference type="NCBI Taxonomy" id="667725"/>
    <lineage>
        <taxon>Eukaryota</taxon>
        <taxon>Ichthyosporea</taxon>
        <taxon>Ichthyophonida</taxon>
        <taxon>Sphaeroforma</taxon>
    </lineage>
</organism>
<evidence type="ECO:0000313" key="2">
    <source>
        <dbReference type="EMBL" id="KNC81557.1"/>
    </source>
</evidence>
<dbReference type="GeneID" id="25906636"/>
<reference evidence="2 3" key="1">
    <citation type="submission" date="2011-02" db="EMBL/GenBank/DDBJ databases">
        <title>The Genome Sequence of Sphaeroforma arctica JP610.</title>
        <authorList>
            <consortium name="The Broad Institute Genome Sequencing Platform"/>
            <person name="Russ C."/>
            <person name="Cuomo C."/>
            <person name="Young S.K."/>
            <person name="Zeng Q."/>
            <person name="Gargeya S."/>
            <person name="Alvarado L."/>
            <person name="Berlin A."/>
            <person name="Chapman S.B."/>
            <person name="Chen Z."/>
            <person name="Freedman E."/>
            <person name="Gellesch M."/>
            <person name="Goldberg J."/>
            <person name="Griggs A."/>
            <person name="Gujja S."/>
            <person name="Heilman E."/>
            <person name="Heiman D."/>
            <person name="Howarth C."/>
            <person name="Mehta T."/>
            <person name="Neiman D."/>
            <person name="Pearson M."/>
            <person name="Roberts A."/>
            <person name="Saif S."/>
            <person name="Shea T."/>
            <person name="Shenoy N."/>
            <person name="Sisk P."/>
            <person name="Stolte C."/>
            <person name="Sykes S."/>
            <person name="White J."/>
            <person name="Yandava C."/>
            <person name="Burger G."/>
            <person name="Gray M.W."/>
            <person name="Holland P.W.H."/>
            <person name="King N."/>
            <person name="Lang F.B.F."/>
            <person name="Roger A.J."/>
            <person name="Ruiz-Trillo I."/>
            <person name="Haas B."/>
            <person name="Nusbaum C."/>
            <person name="Birren B."/>
        </authorList>
    </citation>
    <scope>NUCLEOTIDE SEQUENCE [LARGE SCALE GENOMIC DNA]</scope>
    <source>
        <strain evidence="2 3">JP610</strain>
    </source>
</reference>
<dbReference type="EMBL" id="KQ242021">
    <property type="protein sequence ID" value="KNC81557.1"/>
    <property type="molecule type" value="Genomic_DNA"/>
</dbReference>
<gene>
    <name evidence="2" type="ORF">SARC_06132</name>
</gene>
<feature type="non-terminal residue" evidence="2">
    <location>
        <position position="1"/>
    </location>
</feature>
<keyword evidence="1" id="KW-0472">Membrane</keyword>
<dbReference type="AlphaFoldDB" id="A0A0L0FXK4"/>